<dbReference type="EMBL" id="KZ559594">
    <property type="protein sequence ID" value="PLN77500.1"/>
    <property type="molecule type" value="Genomic_DNA"/>
</dbReference>
<dbReference type="Proteomes" id="UP000235023">
    <property type="component" value="Unassembled WGS sequence"/>
</dbReference>
<sequence length="622" mass="67923">MTVASKPVRIAGCAGGNTDRWDSILSFAQDPSIDVIMGDWLSESNMASTAAVKAQALEAGEKGNDQPGPPAYAKEFLQCFEPAIPHLVRNKIKLVVNAGAADTPRLARDCQAILDQAGSPLRIAWVEGDDVTTVLKDQLTTGRYQPGPISIASQQAANIDPACVFAQCYLGGWGIAAALSQGADVVLCGRVSDASPVVGSAAWWHGWTPTDYDQLARALIAGHLIECSGYATGGNYAGFKDLLKQRKHINIGFPIAEVEADGEFTISKERDTGGCVTIPSLTSQLIYEIQGPFYLNSDVVADISGVSMEDVAPDVVRITGVRGLPPPPTTKVGITTRGGYQAEFHAFMTGLDIDEKCRWTEEQIRHAMGDDIHRFTELRFHRVGSPVLDTPCQDDATVLFRVFAQTRDPEILRADVPRGLYRWCMSTFLQSCPALTPTNDPRQASPKVYYNYITGLIPQKALRHQVHCMFGDRHVVPIDAPETTQVYGAQPSYDTKEPADLAAFGETVQAPLGRVACGRSGDKGADCNAGFFVQHDDEWEWLRTFLTCERIKQLLGPVEYTGNPIERFEIPGTRTVHFLLRSHLDRGFNSSSSVDVLGKNTGEFLRSRTVAVPRVFLLRHGK</sequence>
<evidence type="ECO:0000313" key="4">
    <source>
        <dbReference type="Proteomes" id="UP000235023"/>
    </source>
</evidence>
<organism evidence="3 4">
    <name type="scientific">Aspergillus taichungensis</name>
    <dbReference type="NCBI Taxonomy" id="482145"/>
    <lineage>
        <taxon>Eukaryota</taxon>
        <taxon>Fungi</taxon>
        <taxon>Dikarya</taxon>
        <taxon>Ascomycota</taxon>
        <taxon>Pezizomycotina</taxon>
        <taxon>Eurotiomycetes</taxon>
        <taxon>Eurotiomycetidae</taxon>
        <taxon>Eurotiales</taxon>
        <taxon>Aspergillaceae</taxon>
        <taxon>Aspergillus</taxon>
        <taxon>Aspergillus subgen. Circumdati</taxon>
    </lineage>
</organism>
<gene>
    <name evidence="3" type="ORF">BDW42DRAFT_196480</name>
</gene>
<dbReference type="InterPro" id="IPR056362">
    <property type="entry name" value="AtuA-like_ferredoxin_dom"/>
</dbReference>
<dbReference type="Pfam" id="PF07287">
    <property type="entry name" value="AtuA"/>
    <property type="match status" value="1"/>
</dbReference>
<feature type="domain" description="AtuA-like ferredoxin-fold" evidence="2">
    <location>
        <begin position="511"/>
        <end position="609"/>
    </location>
</feature>
<evidence type="ECO:0000313" key="3">
    <source>
        <dbReference type="EMBL" id="PLN77500.1"/>
    </source>
</evidence>
<accession>A0A2J5HKA6</accession>
<dbReference type="AlphaFoldDB" id="A0A2J5HKA6"/>
<keyword evidence="4" id="KW-1185">Reference proteome</keyword>
<dbReference type="OrthoDB" id="10265871at2759"/>
<evidence type="ECO:0000259" key="2">
    <source>
        <dbReference type="Pfam" id="PF23544"/>
    </source>
</evidence>
<reference evidence="4" key="1">
    <citation type="submission" date="2017-12" db="EMBL/GenBank/DDBJ databases">
        <authorList>
            <consortium name="DOE Joint Genome Institute"/>
            <person name="Mondo S.J."/>
            <person name="Kjaerbolling I."/>
            <person name="Vesth T.C."/>
            <person name="Frisvad J.C."/>
            <person name="Nybo J.L."/>
            <person name="Theobald S."/>
            <person name="Kuo A."/>
            <person name="Bowyer P."/>
            <person name="Matsuda Y."/>
            <person name="Lyhne E.K."/>
            <person name="Kogle M.E."/>
            <person name="Clum A."/>
            <person name="Lipzen A."/>
            <person name="Salamov A."/>
            <person name="Ngan C.Y."/>
            <person name="Daum C."/>
            <person name="Chiniquy J."/>
            <person name="Barry K."/>
            <person name="LaButti K."/>
            <person name="Haridas S."/>
            <person name="Simmons B.A."/>
            <person name="Magnuson J.K."/>
            <person name="Mortensen U.H."/>
            <person name="Larsen T.O."/>
            <person name="Grigoriev I.V."/>
            <person name="Baker S.E."/>
            <person name="Andersen M.R."/>
            <person name="Nordberg H.P."/>
            <person name="Cantor M.N."/>
            <person name="Hua S.X."/>
        </authorList>
    </citation>
    <scope>NUCLEOTIDE SEQUENCE [LARGE SCALE GENOMIC DNA]</scope>
    <source>
        <strain evidence="4">IBT 19404</strain>
    </source>
</reference>
<evidence type="ECO:0000259" key="1">
    <source>
        <dbReference type="Pfam" id="PF07287"/>
    </source>
</evidence>
<dbReference type="Pfam" id="PF23544">
    <property type="entry name" value="AtuA_ferredoxin"/>
    <property type="match status" value="1"/>
</dbReference>
<name>A0A2J5HKA6_9EURO</name>
<dbReference type="PANTHER" id="PTHR47585">
    <property type="match status" value="1"/>
</dbReference>
<dbReference type="PANTHER" id="PTHR47585:SF2">
    <property type="entry name" value="DUF1446 DOMAIN PROTEIN (AFU_ORTHOLOGUE AFUA_6G11420)"/>
    <property type="match status" value="1"/>
</dbReference>
<feature type="domain" description="Acyclic terpene utilisation N-terminal" evidence="1">
    <location>
        <begin position="8"/>
        <end position="467"/>
    </location>
</feature>
<protein>
    <submittedName>
        <fullName evidence="3">DUF1446 domain protein</fullName>
    </submittedName>
</protein>
<proteinExistence type="predicted"/>
<dbReference type="InterPro" id="IPR010839">
    <property type="entry name" value="AtuA_N"/>
</dbReference>